<accession>A0A061EQJ1</accession>
<sequence length="160" mass="17835">MGVTSFTQEFTCPIAAARVFKALIIESNTLIPKLLPQFIKSVDVIQGDGGAGSIEQVNFTEASHFKYVKHRIDELDKENLMCKYTMIEGDALGDKLECIAYEVKFETISDGGCICKMTSNYHTLGEFEIKEEEIKAGKDKAMGIYKVVEAYLLENPTVYA</sequence>
<dbReference type="InterPro" id="IPR023393">
    <property type="entry name" value="START-like_dom_sf"/>
</dbReference>
<dbReference type="Proteomes" id="UP000026915">
    <property type="component" value="Chromosome 4"/>
</dbReference>
<dbReference type="InterPro" id="IPR000916">
    <property type="entry name" value="Bet_v_I/MLP"/>
</dbReference>
<evidence type="ECO:0000256" key="2">
    <source>
        <dbReference type="ARBA" id="ARBA00022821"/>
    </source>
</evidence>
<dbReference type="HOGENOM" id="CLU_081988_2_0_1"/>
<dbReference type="GO" id="GO:0005634">
    <property type="term" value="C:nucleus"/>
    <property type="evidence" value="ECO:0000318"/>
    <property type="project" value="GO_Central"/>
</dbReference>
<evidence type="ECO:0000256" key="3">
    <source>
        <dbReference type="ARBA" id="ARBA00023265"/>
    </source>
</evidence>
<dbReference type="SMART" id="SM01037">
    <property type="entry name" value="Bet_v_1"/>
    <property type="match status" value="1"/>
</dbReference>
<dbReference type="GO" id="GO:0006952">
    <property type="term" value="P:defense response"/>
    <property type="evidence" value="ECO:0007669"/>
    <property type="project" value="UniProtKB-KW"/>
</dbReference>
<keyword evidence="2 4" id="KW-0611">Plant defense</keyword>
<dbReference type="PRINTS" id="PR00634">
    <property type="entry name" value="BETALLERGEN"/>
</dbReference>
<dbReference type="eggNOG" id="ENOG502RXTQ">
    <property type="taxonomic scope" value="Eukaryota"/>
</dbReference>
<dbReference type="PROSITE" id="PS00451">
    <property type="entry name" value="PATHOGENESIS_BETVI"/>
    <property type="match status" value="1"/>
</dbReference>
<dbReference type="InterPro" id="IPR024949">
    <property type="entry name" value="Bet_v_I_allergen"/>
</dbReference>
<name>A0A061EQJ1_THECC</name>
<dbReference type="GO" id="GO:0010427">
    <property type="term" value="F:abscisic acid binding"/>
    <property type="evidence" value="ECO:0000318"/>
    <property type="project" value="GO_Central"/>
</dbReference>
<evidence type="ECO:0000256" key="4">
    <source>
        <dbReference type="RuleBase" id="RU000409"/>
    </source>
</evidence>
<dbReference type="FunFam" id="3.30.530.20:FF:000007">
    <property type="entry name" value="Major pollen allergen Bet v 1-A"/>
    <property type="match status" value="1"/>
</dbReference>
<feature type="domain" description="Bet v I/Major latex protein" evidence="5">
    <location>
        <begin position="1"/>
        <end position="155"/>
    </location>
</feature>
<dbReference type="AlphaFoldDB" id="A0A061EQJ1"/>
<dbReference type="InterPro" id="IPR050279">
    <property type="entry name" value="Plant_def-hormone_signal"/>
</dbReference>
<dbReference type="GO" id="GO:0009738">
    <property type="term" value="P:abscisic acid-activated signaling pathway"/>
    <property type="evidence" value="ECO:0000318"/>
    <property type="project" value="GO_Central"/>
</dbReference>
<dbReference type="Gramene" id="EOY06612">
    <property type="protein sequence ID" value="EOY06612"/>
    <property type="gene ID" value="TCM_021277"/>
</dbReference>
<dbReference type="EMBL" id="CM001882">
    <property type="protein sequence ID" value="EOY06612.1"/>
    <property type="molecule type" value="Genomic_DNA"/>
</dbReference>
<protein>
    <submittedName>
        <fullName evidence="6">MLP-like protein 423</fullName>
    </submittedName>
</protein>
<proteinExistence type="inferred from homology"/>
<dbReference type="STRING" id="3641.A0A061EQJ1"/>
<evidence type="ECO:0000256" key="1">
    <source>
        <dbReference type="ARBA" id="ARBA00009744"/>
    </source>
</evidence>
<comment type="similarity">
    <text evidence="1 4">Belongs to the BetVI family.</text>
</comment>
<reference evidence="6 7" key="1">
    <citation type="journal article" date="2013" name="Genome Biol.">
        <title>The genome sequence of the most widely cultivated cacao type and its use to identify candidate genes regulating pod color.</title>
        <authorList>
            <person name="Motamayor J.C."/>
            <person name="Mockaitis K."/>
            <person name="Schmutz J."/>
            <person name="Haiminen N."/>
            <person name="Iii D.L."/>
            <person name="Cornejo O."/>
            <person name="Findley S.D."/>
            <person name="Zheng P."/>
            <person name="Utro F."/>
            <person name="Royaert S."/>
            <person name="Saski C."/>
            <person name="Jenkins J."/>
            <person name="Podicheti R."/>
            <person name="Zhao M."/>
            <person name="Scheffler B.E."/>
            <person name="Stack J.C."/>
            <person name="Feltus F.A."/>
            <person name="Mustiga G.M."/>
            <person name="Amores F."/>
            <person name="Phillips W."/>
            <person name="Marelli J.P."/>
            <person name="May G.D."/>
            <person name="Shapiro H."/>
            <person name="Ma J."/>
            <person name="Bustamante C.D."/>
            <person name="Schnell R.J."/>
            <person name="Main D."/>
            <person name="Gilbert D."/>
            <person name="Parida L."/>
            <person name="Kuhn D.N."/>
        </authorList>
    </citation>
    <scope>NUCLEOTIDE SEQUENCE [LARGE SCALE GENOMIC DNA]</scope>
    <source>
        <strain evidence="7">cv. Matina 1-6</strain>
    </source>
</reference>
<dbReference type="Gene3D" id="3.30.530.20">
    <property type="match status" value="1"/>
</dbReference>
<evidence type="ECO:0000313" key="6">
    <source>
        <dbReference type="EMBL" id="EOY06612.1"/>
    </source>
</evidence>
<organism evidence="6 7">
    <name type="scientific">Theobroma cacao</name>
    <name type="common">Cacao</name>
    <name type="synonym">Cocoa</name>
    <dbReference type="NCBI Taxonomy" id="3641"/>
    <lineage>
        <taxon>Eukaryota</taxon>
        <taxon>Viridiplantae</taxon>
        <taxon>Streptophyta</taxon>
        <taxon>Embryophyta</taxon>
        <taxon>Tracheophyta</taxon>
        <taxon>Spermatophyta</taxon>
        <taxon>Magnoliopsida</taxon>
        <taxon>eudicotyledons</taxon>
        <taxon>Gunneridae</taxon>
        <taxon>Pentapetalae</taxon>
        <taxon>rosids</taxon>
        <taxon>malvids</taxon>
        <taxon>Malvales</taxon>
        <taxon>Malvaceae</taxon>
        <taxon>Byttnerioideae</taxon>
        <taxon>Theobroma</taxon>
    </lineage>
</organism>
<dbReference type="InParanoid" id="A0A061EQJ1"/>
<dbReference type="OMA" id="VRHRINE"/>
<dbReference type="PANTHER" id="PTHR31213:SF192">
    <property type="entry name" value="MAJOR ALLERGEN PRU AR 1-LIKE"/>
    <property type="match status" value="1"/>
</dbReference>
<dbReference type="GO" id="GO:0038023">
    <property type="term" value="F:signaling receptor activity"/>
    <property type="evidence" value="ECO:0000318"/>
    <property type="project" value="GO_Central"/>
</dbReference>
<evidence type="ECO:0000313" key="7">
    <source>
        <dbReference type="Proteomes" id="UP000026915"/>
    </source>
</evidence>
<dbReference type="GO" id="GO:0005737">
    <property type="term" value="C:cytoplasm"/>
    <property type="evidence" value="ECO:0000318"/>
    <property type="project" value="GO_Central"/>
</dbReference>
<gene>
    <name evidence="6" type="ORF">TCM_021277</name>
</gene>
<dbReference type="Pfam" id="PF00407">
    <property type="entry name" value="Bet_v_1"/>
    <property type="match status" value="1"/>
</dbReference>
<dbReference type="GO" id="GO:0004864">
    <property type="term" value="F:protein phosphatase inhibitor activity"/>
    <property type="evidence" value="ECO:0000318"/>
    <property type="project" value="GO_Central"/>
</dbReference>
<dbReference type="SUPFAM" id="SSF55961">
    <property type="entry name" value="Bet v1-like"/>
    <property type="match status" value="1"/>
</dbReference>
<keyword evidence="3 4" id="KW-0568">Pathogenesis-related protein</keyword>
<keyword evidence="7" id="KW-1185">Reference proteome</keyword>
<dbReference type="CDD" id="cd07816">
    <property type="entry name" value="Bet_v1-like"/>
    <property type="match status" value="1"/>
</dbReference>
<evidence type="ECO:0000259" key="5">
    <source>
        <dbReference type="SMART" id="SM01037"/>
    </source>
</evidence>
<dbReference type="PANTHER" id="PTHR31213">
    <property type="entry name" value="OS08G0374000 PROTEIN-RELATED"/>
    <property type="match status" value="1"/>
</dbReference>